<name>A0A4Y1YMC3_9PROT</name>
<dbReference type="InterPro" id="IPR038696">
    <property type="entry name" value="IalB_sf"/>
</dbReference>
<feature type="signal peptide" evidence="1">
    <location>
        <begin position="1"/>
        <end position="24"/>
    </location>
</feature>
<evidence type="ECO:0000313" key="3">
    <source>
        <dbReference type="Proteomes" id="UP000316473"/>
    </source>
</evidence>
<dbReference type="InterPro" id="IPR010642">
    <property type="entry name" value="Invasion_prot_B"/>
</dbReference>
<evidence type="ECO:0000256" key="1">
    <source>
        <dbReference type="SAM" id="SignalP"/>
    </source>
</evidence>
<dbReference type="EMBL" id="AP019755">
    <property type="protein sequence ID" value="BBL34958.1"/>
    <property type="molecule type" value="Genomic_DNA"/>
</dbReference>
<keyword evidence="1" id="KW-0732">Signal</keyword>
<proteinExistence type="predicted"/>
<feature type="chain" id="PRO_5021338494" description="Invasion associated locus B (IalB) protein" evidence="1">
    <location>
        <begin position="25"/>
        <end position="173"/>
    </location>
</feature>
<dbReference type="Proteomes" id="UP000316473">
    <property type="component" value="Chromosome"/>
</dbReference>
<dbReference type="KEGG" id="nst:Nstercoris_01212"/>
<reference evidence="2 3" key="1">
    <citation type="submission" date="2019-06" db="EMBL/GenBank/DDBJ databases">
        <title>Nitrosomonas stercoris KYUHI-S whole genome shotgun sequence.</title>
        <authorList>
            <person name="Nakagawa T."/>
            <person name="Tsuchiya Y."/>
            <person name="Takahashi R."/>
        </authorList>
    </citation>
    <scope>NUCLEOTIDE SEQUENCE [LARGE SCALE GENOMIC DNA]</scope>
    <source>
        <strain evidence="2 3">KYUHI-S</strain>
    </source>
</reference>
<dbReference type="AlphaFoldDB" id="A0A4Y1YMC3"/>
<accession>A0A4Y1YMC3</accession>
<protein>
    <recommendedName>
        <fullName evidence="4">Invasion associated locus B (IalB) protein</fullName>
    </recommendedName>
</protein>
<evidence type="ECO:0008006" key="4">
    <source>
        <dbReference type="Google" id="ProtNLM"/>
    </source>
</evidence>
<sequence>MNHFFAKLLVLLATFFLVNTAVHAADPESVGEFGDWTAYVYMEEGNKVCYMLSKPIKEEGNYTKRGNVYALITHRPAEKSKNVFSFVAGYPFKADSEVAVNIGAQRFKLFTQNETAWAPDSATDNKLVAAVRGGNQMVVNGTSAQGTATTDTFSLKGSSAAYAEISKECGIIK</sequence>
<evidence type="ECO:0000313" key="2">
    <source>
        <dbReference type="EMBL" id="BBL34958.1"/>
    </source>
</evidence>
<gene>
    <name evidence="2" type="ORF">Nstercoris_01212</name>
</gene>
<dbReference type="Gene3D" id="2.60.40.1880">
    <property type="entry name" value="Invasion associated locus B (IalB) protein"/>
    <property type="match status" value="1"/>
</dbReference>
<keyword evidence="3" id="KW-1185">Reference proteome</keyword>
<dbReference type="Pfam" id="PF06776">
    <property type="entry name" value="IalB"/>
    <property type="match status" value="1"/>
</dbReference>
<organism evidence="2 3">
    <name type="scientific">Nitrosomonas stercoris</name>
    <dbReference type="NCBI Taxonomy" id="1444684"/>
    <lineage>
        <taxon>Bacteria</taxon>
        <taxon>Pseudomonadati</taxon>
        <taxon>Pseudomonadota</taxon>
        <taxon>Betaproteobacteria</taxon>
        <taxon>Nitrosomonadales</taxon>
        <taxon>Nitrosomonadaceae</taxon>
        <taxon>Nitrosomonas</taxon>
    </lineage>
</organism>